<dbReference type="EnsemblPlants" id="AET5Gv20242500.1">
    <property type="protein sequence ID" value="AET5Gv20242500.1"/>
    <property type="gene ID" value="AET5Gv20242500"/>
</dbReference>
<proteinExistence type="predicted"/>
<name>A0A453JZ28_AEGTS</name>
<sequence length="74" mass="7278">GRVVDRHSGDPGESVCSVALVKNLMRLGSIGATAALSPPAGPTKKRAAAHCMGGGTKAGANKGLDGLMLKAHTG</sequence>
<reference evidence="2" key="2">
    <citation type="journal article" date="2017" name="Nat. Plants">
        <title>The Aegilops tauschii genome reveals multiple impacts of transposons.</title>
        <authorList>
            <person name="Zhao G."/>
            <person name="Zou C."/>
            <person name="Li K."/>
            <person name="Wang K."/>
            <person name="Li T."/>
            <person name="Gao L."/>
            <person name="Zhang X."/>
            <person name="Wang H."/>
            <person name="Yang Z."/>
            <person name="Liu X."/>
            <person name="Jiang W."/>
            <person name="Mao L."/>
            <person name="Kong X."/>
            <person name="Jiao Y."/>
            <person name="Jia J."/>
        </authorList>
    </citation>
    <scope>NUCLEOTIDE SEQUENCE [LARGE SCALE GENOMIC DNA]</scope>
    <source>
        <strain evidence="2">cv. AL8/78</strain>
    </source>
</reference>
<evidence type="ECO:0000313" key="1">
    <source>
        <dbReference type="EnsemblPlants" id="AET5Gv20242500.1"/>
    </source>
</evidence>
<reference evidence="1" key="3">
    <citation type="journal article" date="2017" name="Nature">
        <title>Genome sequence of the progenitor of the wheat D genome Aegilops tauschii.</title>
        <authorList>
            <person name="Luo M.C."/>
            <person name="Gu Y.Q."/>
            <person name="Puiu D."/>
            <person name="Wang H."/>
            <person name="Twardziok S.O."/>
            <person name="Deal K.R."/>
            <person name="Huo N."/>
            <person name="Zhu T."/>
            <person name="Wang L."/>
            <person name="Wang Y."/>
            <person name="McGuire P.E."/>
            <person name="Liu S."/>
            <person name="Long H."/>
            <person name="Ramasamy R.K."/>
            <person name="Rodriguez J.C."/>
            <person name="Van S.L."/>
            <person name="Yuan L."/>
            <person name="Wang Z."/>
            <person name="Xia Z."/>
            <person name="Xiao L."/>
            <person name="Anderson O.D."/>
            <person name="Ouyang S."/>
            <person name="Liang Y."/>
            <person name="Zimin A.V."/>
            <person name="Pertea G."/>
            <person name="Qi P."/>
            <person name="Bennetzen J.L."/>
            <person name="Dai X."/>
            <person name="Dawson M.W."/>
            <person name="Muller H.G."/>
            <person name="Kugler K."/>
            <person name="Rivarola-Duarte L."/>
            <person name="Spannagl M."/>
            <person name="Mayer K.F.X."/>
            <person name="Lu F.H."/>
            <person name="Bevan M.W."/>
            <person name="Leroy P."/>
            <person name="Li P."/>
            <person name="You F.M."/>
            <person name="Sun Q."/>
            <person name="Liu Z."/>
            <person name="Lyons E."/>
            <person name="Wicker T."/>
            <person name="Salzberg S.L."/>
            <person name="Devos K.M."/>
            <person name="Dvorak J."/>
        </authorList>
    </citation>
    <scope>NUCLEOTIDE SEQUENCE [LARGE SCALE GENOMIC DNA]</scope>
    <source>
        <strain evidence="1">cv. AL8/78</strain>
    </source>
</reference>
<organism evidence="1 2">
    <name type="scientific">Aegilops tauschii subsp. strangulata</name>
    <name type="common">Goatgrass</name>
    <dbReference type="NCBI Taxonomy" id="200361"/>
    <lineage>
        <taxon>Eukaryota</taxon>
        <taxon>Viridiplantae</taxon>
        <taxon>Streptophyta</taxon>
        <taxon>Embryophyta</taxon>
        <taxon>Tracheophyta</taxon>
        <taxon>Spermatophyta</taxon>
        <taxon>Magnoliopsida</taxon>
        <taxon>Liliopsida</taxon>
        <taxon>Poales</taxon>
        <taxon>Poaceae</taxon>
        <taxon>BOP clade</taxon>
        <taxon>Pooideae</taxon>
        <taxon>Triticodae</taxon>
        <taxon>Triticeae</taxon>
        <taxon>Triticinae</taxon>
        <taxon>Aegilops</taxon>
    </lineage>
</organism>
<protein>
    <submittedName>
        <fullName evidence="1">Uncharacterized protein</fullName>
    </submittedName>
</protein>
<accession>A0A453JZ28</accession>
<dbReference type="AlphaFoldDB" id="A0A453JZ28"/>
<keyword evidence="2" id="KW-1185">Reference proteome</keyword>
<reference evidence="1" key="4">
    <citation type="submission" date="2019-03" db="UniProtKB">
        <authorList>
            <consortium name="EnsemblPlants"/>
        </authorList>
    </citation>
    <scope>IDENTIFICATION</scope>
</reference>
<dbReference type="Proteomes" id="UP000015105">
    <property type="component" value="Chromosome 5D"/>
</dbReference>
<evidence type="ECO:0000313" key="2">
    <source>
        <dbReference type="Proteomes" id="UP000015105"/>
    </source>
</evidence>
<reference evidence="2" key="1">
    <citation type="journal article" date="2014" name="Science">
        <title>Ancient hybridizations among the ancestral genomes of bread wheat.</title>
        <authorList>
            <consortium name="International Wheat Genome Sequencing Consortium,"/>
            <person name="Marcussen T."/>
            <person name="Sandve S.R."/>
            <person name="Heier L."/>
            <person name="Spannagl M."/>
            <person name="Pfeifer M."/>
            <person name="Jakobsen K.S."/>
            <person name="Wulff B.B."/>
            <person name="Steuernagel B."/>
            <person name="Mayer K.F."/>
            <person name="Olsen O.A."/>
        </authorList>
    </citation>
    <scope>NUCLEOTIDE SEQUENCE [LARGE SCALE GENOMIC DNA]</scope>
    <source>
        <strain evidence="2">cv. AL8/78</strain>
    </source>
</reference>
<reference evidence="1" key="5">
    <citation type="journal article" date="2021" name="G3 (Bethesda)">
        <title>Aegilops tauschii genome assembly Aet v5.0 features greater sequence contiguity and improved annotation.</title>
        <authorList>
            <person name="Wang L."/>
            <person name="Zhu T."/>
            <person name="Rodriguez J.C."/>
            <person name="Deal K.R."/>
            <person name="Dubcovsky J."/>
            <person name="McGuire P.E."/>
            <person name="Lux T."/>
            <person name="Spannagl M."/>
            <person name="Mayer K.F.X."/>
            <person name="Baldrich P."/>
            <person name="Meyers B.C."/>
            <person name="Huo N."/>
            <person name="Gu Y.Q."/>
            <person name="Zhou H."/>
            <person name="Devos K.M."/>
            <person name="Bennetzen J.L."/>
            <person name="Unver T."/>
            <person name="Budak H."/>
            <person name="Gulick P.J."/>
            <person name="Galiba G."/>
            <person name="Kalapos B."/>
            <person name="Nelson D.R."/>
            <person name="Li P."/>
            <person name="You F.M."/>
            <person name="Luo M.C."/>
            <person name="Dvorak J."/>
        </authorList>
    </citation>
    <scope>NUCLEOTIDE SEQUENCE [LARGE SCALE GENOMIC DNA]</scope>
    <source>
        <strain evidence="1">cv. AL8/78</strain>
    </source>
</reference>
<dbReference type="Gramene" id="AET5Gv20242500.1">
    <property type="protein sequence ID" value="AET5Gv20242500.1"/>
    <property type="gene ID" value="AET5Gv20242500"/>
</dbReference>